<organism evidence="1 2">
    <name type="scientific">Eiseniibacteriota bacterium</name>
    <dbReference type="NCBI Taxonomy" id="2212470"/>
    <lineage>
        <taxon>Bacteria</taxon>
        <taxon>Candidatus Eiseniibacteriota</taxon>
    </lineage>
</organism>
<gene>
    <name evidence="1" type="ORF">HY076_07310</name>
</gene>
<protein>
    <submittedName>
        <fullName evidence="1">Uncharacterized protein</fullName>
    </submittedName>
</protein>
<dbReference type="EMBL" id="JACQAY010000237">
    <property type="protein sequence ID" value="MBI3540065.1"/>
    <property type="molecule type" value="Genomic_DNA"/>
</dbReference>
<dbReference type="Proteomes" id="UP000807850">
    <property type="component" value="Unassembled WGS sequence"/>
</dbReference>
<name>A0A9D6QK91_UNCEI</name>
<proteinExistence type="predicted"/>
<feature type="non-terminal residue" evidence="1">
    <location>
        <position position="1"/>
    </location>
</feature>
<reference evidence="1" key="1">
    <citation type="submission" date="2020-07" db="EMBL/GenBank/DDBJ databases">
        <title>Huge and variable diversity of episymbiotic CPR bacteria and DPANN archaea in groundwater ecosystems.</title>
        <authorList>
            <person name="He C.Y."/>
            <person name="Keren R."/>
            <person name="Whittaker M."/>
            <person name="Farag I.F."/>
            <person name="Doudna J."/>
            <person name="Cate J.H.D."/>
            <person name="Banfield J.F."/>
        </authorList>
    </citation>
    <scope>NUCLEOTIDE SEQUENCE</scope>
    <source>
        <strain evidence="1">NC_groundwater_928_Pr1_S-0.2um_72_17</strain>
    </source>
</reference>
<dbReference type="AlphaFoldDB" id="A0A9D6QK91"/>
<evidence type="ECO:0000313" key="1">
    <source>
        <dbReference type="EMBL" id="MBI3540065.1"/>
    </source>
</evidence>
<sequence>VRMLRAADAPGPAAARERERGRRALASLGRIGVAPDAIAGADRALTAFADREGLAPPADPIAGPGATRPRRALPVPIHSQRHLLPGWRRLPRERREAWEERMAQVADAQTIADLAWYACDGARALDEIIRLVALETGRDEADFIAEFFALTTALGLSEMREEAACSPAAPDTATR</sequence>
<comment type="caution">
    <text evidence="1">The sequence shown here is derived from an EMBL/GenBank/DDBJ whole genome shotgun (WGS) entry which is preliminary data.</text>
</comment>
<accession>A0A9D6QK91</accession>
<evidence type="ECO:0000313" key="2">
    <source>
        <dbReference type="Proteomes" id="UP000807850"/>
    </source>
</evidence>